<evidence type="ECO:0000256" key="1">
    <source>
        <dbReference type="SAM" id="Phobius"/>
    </source>
</evidence>
<gene>
    <name evidence="2" type="ORF">GCM10007938_18620</name>
</gene>
<evidence type="ECO:0000313" key="2">
    <source>
        <dbReference type="EMBL" id="GLT18084.1"/>
    </source>
</evidence>
<sequence length="84" mass="9653">MADNAKWMSNVFSTLIKTDENMKLYELYIKYSIINVIFSIGCSLMQVEFIRHILSIIIGDIIKYNNIGNVANVKTLFTINNFGK</sequence>
<evidence type="ECO:0000313" key="3">
    <source>
        <dbReference type="Proteomes" id="UP001157138"/>
    </source>
</evidence>
<dbReference type="EMBL" id="BSPW01000034">
    <property type="protein sequence ID" value="GLT18084.1"/>
    <property type="molecule type" value="Genomic_DNA"/>
</dbReference>
<organism evidence="2 3">
    <name type="scientific">Vibrio zhanjiangensis</name>
    <dbReference type="NCBI Taxonomy" id="1046128"/>
    <lineage>
        <taxon>Bacteria</taxon>
        <taxon>Pseudomonadati</taxon>
        <taxon>Pseudomonadota</taxon>
        <taxon>Gammaproteobacteria</taxon>
        <taxon>Vibrionales</taxon>
        <taxon>Vibrionaceae</taxon>
        <taxon>Vibrio</taxon>
    </lineage>
</organism>
<keyword evidence="1" id="KW-0812">Transmembrane</keyword>
<accession>A0ABQ6EYN6</accession>
<keyword evidence="1" id="KW-1133">Transmembrane helix</keyword>
<proteinExistence type="predicted"/>
<feature type="transmembrane region" description="Helical" evidence="1">
    <location>
        <begin position="28"/>
        <end position="47"/>
    </location>
</feature>
<keyword evidence="3" id="KW-1185">Reference proteome</keyword>
<reference evidence="3" key="1">
    <citation type="journal article" date="2019" name="Int. J. Syst. Evol. Microbiol.">
        <title>The Global Catalogue of Microorganisms (GCM) 10K type strain sequencing project: providing services to taxonomists for standard genome sequencing and annotation.</title>
        <authorList>
            <consortium name="The Broad Institute Genomics Platform"/>
            <consortium name="The Broad Institute Genome Sequencing Center for Infectious Disease"/>
            <person name="Wu L."/>
            <person name="Ma J."/>
        </authorList>
    </citation>
    <scope>NUCLEOTIDE SEQUENCE [LARGE SCALE GENOMIC DNA]</scope>
    <source>
        <strain evidence="3">NBRC 108723</strain>
    </source>
</reference>
<comment type="caution">
    <text evidence="2">The sequence shown here is derived from an EMBL/GenBank/DDBJ whole genome shotgun (WGS) entry which is preliminary data.</text>
</comment>
<protein>
    <submittedName>
        <fullName evidence="2">Uncharacterized protein</fullName>
    </submittedName>
</protein>
<keyword evidence="1" id="KW-0472">Membrane</keyword>
<dbReference type="Proteomes" id="UP001157138">
    <property type="component" value="Unassembled WGS sequence"/>
</dbReference>
<name>A0ABQ6EYN6_9VIBR</name>